<comment type="caution">
    <text evidence="2">The sequence shown here is derived from an EMBL/GenBank/DDBJ whole genome shotgun (WGS) entry which is preliminary data.</text>
</comment>
<dbReference type="EMBL" id="BFAD01000004">
    <property type="protein sequence ID" value="GBE82806.1"/>
    <property type="molecule type" value="Genomic_DNA"/>
</dbReference>
<feature type="compositionally biased region" description="Polar residues" evidence="1">
    <location>
        <begin position="1"/>
        <end position="26"/>
    </location>
</feature>
<dbReference type="AlphaFoldDB" id="A0A401GKX3"/>
<protein>
    <submittedName>
        <fullName evidence="2">Uncharacterized protein</fullName>
    </submittedName>
</protein>
<evidence type="ECO:0000313" key="3">
    <source>
        <dbReference type="Proteomes" id="UP000287166"/>
    </source>
</evidence>
<organism evidence="2 3">
    <name type="scientific">Sparassis crispa</name>
    <dbReference type="NCBI Taxonomy" id="139825"/>
    <lineage>
        <taxon>Eukaryota</taxon>
        <taxon>Fungi</taxon>
        <taxon>Dikarya</taxon>
        <taxon>Basidiomycota</taxon>
        <taxon>Agaricomycotina</taxon>
        <taxon>Agaricomycetes</taxon>
        <taxon>Polyporales</taxon>
        <taxon>Sparassidaceae</taxon>
        <taxon>Sparassis</taxon>
    </lineage>
</organism>
<feature type="compositionally biased region" description="Basic and acidic residues" evidence="1">
    <location>
        <begin position="104"/>
        <end position="113"/>
    </location>
</feature>
<dbReference type="InParanoid" id="A0A401GKX3"/>
<sequence length="113" mass="12837">MRNFIPDQTTHTTRLRTIQGLPTPTTKSERHHRPPEALGEFLQASGAFTKTGEKRAGRRTARWEDEPEPEPEGEETDDETSNGDDADDNEEEEEDTNNKLPRGGAEDHSDTWY</sequence>
<keyword evidence="3" id="KW-1185">Reference proteome</keyword>
<dbReference type="RefSeq" id="XP_027613719.1">
    <property type="nucleotide sequence ID" value="XM_027757918.1"/>
</dbReference>
<evidence type="ECO:0000256" key="1">
    <source>
        <dbReference type="SAM" id="MobiDB-lite"/>
    </source>
</evidence>
<reference evidence="2 3" key="1">
    <citation type="journal article" date="2018" name="Sci. Rep.">
        <title>Genome sequence of the cauliflower mushroom Sparassis crispa (Hanabiratake) and its association with beneficial usage.</title>
        <authorList>
            <person name="Kiyama R."/>
            <person name="Furutani Y."/>
            <person name="Kawaguchi K."/>
            <person name="Nakanishi T."/>
        </authorList>
    </citation>
    <scope>NUCLEOTIDE SEQUENCE [LARGE SCALE GENOMIC DNA]</scope>
</reference>
<dbReference type="GeneID" id="38779723"/>
<evidence type="ECO:0000313" key="2">
    <source>
        <dbReference type="EMBL" id="GBE82806.1"/>
    </source>
</evidence>
<accession>A0A401GKX3</accession>
<feature type="compositionally biased region" description="Acidic residues" evidence="1">
    <location>
        <begin position="65"/>
        <end position="95"/>
    </location>
</feature>
<feature type="region of interest" description="Disordered" evidence="1">
    <location>
        <begin position="1"/>
        <end position="113"/>
    </location>
</feature>
<name>A0A401GKX3_9APHY</name>
<dbReference type="Proteomes" id="UP000287166">
    <property type="component" value="Unassembled WGS sequence"/>
</dbReference>
<proteinExistence type="predicted"/>
<gene>
    <name evidence="2" type="ORF">SCP_0411920</name>
</gene>